<comment type="caution">
    <text evidence="3">The sequence shown here is derived from an EMBL/GenBank/DDBJ whole genome shotgun (WGS) entry which is preliminary data.</text>
</comment>
<proteinExistence type="predicted"/>
<evidence type="ECO:0008006" key="5">
    <source>
        <dbReference type="Google" id="ProtNLM"/>
    </source>
</evidence>
<sequence>MSRLLEWKQDLIKEADEYGWTPLHYTAHCHTKKDKSAAYITTADKDDEKTTLHIAATEGCKSVMKEILLQYSNCWEMVNGKGQNVLHVAMDMGEKDAVEFIKDKPWSSHLKK</sequence>
<keyword evidence="4" id="KW-1185">Reference proteome</keyword>
<dbReference type="Pfam" id="PF12796">
    <property type="entry name" value="Ank_2"/>
    <property type="match status" value="1"/>
</dbReference>
<evidence type="ECO:0000313" key="3">
    <source>
        <dbReference type="EMBL" id="KAF5941772.1"/>
    </source>
</evidence>
<reference evidence="4" key="1">
    <citation type="journal article" date="2020" name="Nat. Commun.">
        <title>Genome assembly of wild tea tree DASZ reveals pedigree and selection history of tea varieties.</title>
        <authorList>
            <person name="Zhang W."/>
            <person name="Zhang Y."/>
            <person name="Qiu H."/>
            <person name="Guo Y."/>
            <person name="Wan H."/>
            <person name="Zhang X."/>
            <person name="Scossa F."/>
            <person name="Alseekh S."/>
            <person name="Zhang Q."/>
            <person name="Wang P."/>
            <person name="Xu L."/>
            <person name="Schmidt M.H."/>
            <person name="Jia X."/>
            <person name="Li D."/>
            <person name="Zhu A."/>
            <person name="Guo F."/>
            <person name="Chen W."/>
            <person name="Ni D."/>
            <person name="Usadel B."/>
            <person name="Fernie A.R."/>
            <person name="Wen W."/>
        </authorList>
    </citation>
    <scope>NUCLEOTIDE SEQUENCE [LARGE SCALE GENOMIC DNA]</scope>
    <source>
        <strain evidence="4">cv. G240</strain>
    </source>
</reference>
<evidence type="ECO:0000313" key="4">
    <source>
        <dbReference type="Proteomes" id="UP000593564"/>
    </source>
</evidence>
<evidence type="ECO:0000256" key="2">
    <source>
        <dbReference type="ARBA" id="ARBA00023043"/>
    </source>
</evidence>
<accession>A0A7J7GLS1</accession>
<dbReference type="EMBL" id="JACBKZ010000009">
    <property type="protein sequence ID" value="KAF5941772.1"/>
    <property type="molecule type" value="Genomic_DNA"/>
</dbReference>
<dbReference type="InterPro" id="IPR002110">
    <property type="entry name" value="Ankyrin_rpt"/>
</dbReference>
<organism evidence="3 4">
    <name type="scientific">Camellia sinensis</name>
    <name type="common">Tea plant</name>
    <name type="synonym">Thea sinensis</name>
    <dbReference type="NCBI Taxonomy" id="4442"/>
    <lineage>
        <taxon>Eukaryota</taxon>
        <taxon>Viridiplantae</taxon>
        <taxon>Streptophyta</taxon>
        <taxon>Embryophyta</taxon>
        <taxon>Tracheophyta</taxon>
        <taxon>Spermatophyta</taxon>
        <taxon>Magnoliopsida</taxon>
        <taxon>eudicotyledons</taxon>
        <taxon>Gunneridae</taxon>
        <taxon>Pentapetalae</taxon>
        <taxon>asterids</taxon>
        <taxon>Ericales</taxon>
        <taxon>Theaceae</taxon>
        <taxon>Camellia</taxon>
    </lineage>
</organism>
<dbReference type="PANTHER" id="PTHR24186">
    <property type="entry name" value="PROTEIN PHOSPHATASE 1 REGULATORY SUBUNIT"/>
    <property type="match status" value="1"/>
</dbReference>
<protein>
    <recommendedName>
        <fullName evidence="5">PGG domain-containing protein</fullName>
    </recommendedName>
</protein>
<reference evidence="3 4" key="2">
    <citation type="submission" date="2020-07" db="EMBL/GenBank/DDBJ databases">
        <title>Genome assembly of wild tea tree DASZ reveals pedigree and selection history of tea varieties.</title>
        <authorList>
            <person name="Zhang W."/>
        </authorList>
    </citation>
    <scope>NUCLEOTIDE SEQUENCE [LARGE SCALE GENOMIC DNA]</scope>
    <source>
        <strain evidence="4">cv. G240</strain>
        <tissue evidence="3">Leaf</tissue>
    </source>
</reference>
<dbReference type="GO" id="GO:0005886">
    <property type="term" value="C:plasma membrane"/>
    <property type="evidence" value="ECO:0007669"/>
    <property type="project" value="TreeGrafter"/>
</dbReference>
<dbReference type="Gene3D" id="1.25.40.20">
    <property type="entry name" value="Ankyrin repeat-containing domain"/>
    <property type="match status" value="1"/>
</dbReference>
<gene>
    <name evidence="3" type="ORF">HYC85_019414</name>
</gene>
<dbReference type="Proteomes" id="UP000593564">
    <property type="component" value="Unassembled WGS sequence"/>
</dbReference>
<dbReference type="PANTHER" id="PTHR24186:SF50">
    <property type="entry name" value="ANKYRIN REPEAT-CONTAINING PROTEIN ITN1-LIKE ISOFORM X1"/>
    <property type="match status" value="1"/>
</dbReference>
<dbReference type="InterPro" id="IPR036770">
    <property type="entry name" value="Ankyrin_rpt-contain_sf"/>
</dbReference>
<dbReference type="SUPFAM" id="SSF48403">
    <property type="entry name" value="Ankyrin repeat"/>
    <property type="match status" value="1"/>
</dbReference>
<dbReference type="AlphaFoldDB" id="A0A7J7GLS1"/>
<keyword evidence="2" id="KW-0040">ANK repeat</keyword>
<evidence type="ECO:0000256" key="1">
    <source>
        <dbReference type="ARBA" id="ARBA00022737"/>
    </source>
</evidence>
<keyword evidence="1" id="KW-0677">Repeat</keyword>
<name>A0A7J7GLS1_CAMSI</name>